<dbReference type="InterPro" id="IPR001841">
    <property type="entry name" value="Znf_RING"/>
</dbReference>
<comment type="caution">
    <text evidence="4">The sequence shown here is derived from an EMBL/GenBank/DDBJ whole genome shotgun (WGS) entry which is preliminary data.</text>
</comment>
<dbReference type="PANTHER" id="PTHR46400">
    <property type="entry name" value="RING/U-BOX SUPERFAMILY PROTEIN"/>
    <property type="match status" value="1"/>
</dbReference>
<dbReference type="GO" id="GO:0046621">
    <property type="term" value="P:negative regulation of organ growth"/>
    <property type="evidence" value="ECO:0007669"/>
    <property type="project" value="InterPro"/>
</dbReference>
<evidence type="ECO:0000313" key="5">
    <source>
        <dbReference type="Proteomes" id="UP001443914"/>
    </source>
</evidence>
<dbReference type="GO" id="GO:0004842">
    <property type="term" value="F:ubiquitin-protein transferase activity"/>
    <property type="evidence" value="ECO:0007669"/>
    <property type="project" value="InterPro"/>
</dbReference>
<feature type="domain" description="RING-type" evidence="3">
    <location>
        <begin position="186"/>
        <end position="227"/>
    </location>
</feature>
<proteinExistence type="predicted"/>
<dbReference type="SUPFAM" id="SSF57850">
    <property type="entry name" value="RING/U-box"/>
    <property type="match status" value="1"/>
</dbReference>
<dbReference type="GO" id="GO:0008270">
    <property type="term" value="F:zinc ion binding"/>
    <property type="evidence" value="ECO:0007669"/>
    <property type="project" value="UniProtKB-KW"/>
</dbReference>
<feature type="region of interest" description="Disordered" evidence="2">
    <location>
        <begin position="106"/>
        <end position="136"/>
    </location>
</feature>
<feature type="compositionally biased region" description="Basic and acidic residues" evidence="2">
    <location>
        <begin position="55"/>
        <end position="67"/>
    </location>
</feature>
<keyword evidence="5" id="KW-1185">Reference proteome</keyword>
<keyword evidence="1" id="KW-0863">Zinc-finger</keyword>
<dbReference type="GO" id="GO:0031624">
    <property type="term" value="F:ubiquitin conjugating enzyme binding"/>
    <property type="evidence" value="ECO:0007669"/>
    <property type="project" value="TreeGrafter"/>
</dbReference>
<dbReference type="PANTHER" id="PTHR46400:SF14">
    <property type="entry name" value="E3 UBIQUITIN LIGASE BIG BROTHER-LIKE"/>
    <property type="match status" value="1"/>
</dbReference>
<keyword evidence="1" id="KW-0862">Zinc</keyword>
<accession>A0AAW1KWR1</accession>
<dbReference type="GO" id="GO:0016567">
    <property type="term" value="P:protein ubiquitination"/>
    <property type="evidence" value="ECO:0007669"/>
    <property type="project" value="InterPro"/>
</dbReference>
<gene>
    <name evidence="4" type="ORF">RND81_05G083000</name>
</gene>
<dbReference type="FunFam" id="3.30.40.10:FF:000226">
    <property type="entry name" value="E3 ubiquitin ligase BIG BROTHER"/>
    <property type="match status" value="1"/>
</dbReference>
<dbReference type="AlphaFoldDB" id="A0AAW1KWR1"/>
<keyword evidence="1" id="KW-0479">Metal-binding</keyword>
<reference evidence="4" key="1">
    <citation type="submission" date="2024-03" db="EMBL/GenBank/DDBJ databases">
        <title>WGS assembly of Saponaria officinalis var. Norfolk2.</title>
        <authorList>
            <person name="Jenkins J."/>
            <person name="Shu S."/>
            <person name="Grimwood J."/>
            <person name="Barry K."/>
            <person name="Goodstein D."/>
            <person name="Schmutz J."/>
            <person name="Leebens-Mack J."/>
            <person name="Osbourn A."/>
        </authorList>
    </citation>
    <scope>NUCLEOTIDE SEQUENCE [LARGE SCALE GENOMIC DNA]</scope>
    <source>
        <strain evidence="4">JIC</strain>
    </source>
</reference>
<organism evidence="4 5">
    <name type="scientific">Saponaria officinalis</name>
    <name type="common">Common soapwort</name>
    <name type="synonym">Lychnis saponaria</name>
    <dbReference type="NCBI Taxonomy" id="3572"/>
    <lineage>
        <taxon>Eukaryota</taxon>
        <taxon>Viridiplantae</taxon>
        <taxon>Streptophyta</taxon>
        <taxon>Embryophyta</taxon>
        <taxon>Tracheophyta</taxon>
        <taxon>Spermatophyta</taxon>
        <taxon>Magnoliopsida</taxon>
        <taxon>eudicotyledons</taxon>
        <taxon>Gunneridae</taxon>
        <taxon>Pentapetalae</taxon>
        <taxon>Caryophyllales</taxon>
        <taxon>Caryophyllaceae</taxon>
        <taxon>Caryophylleae</taxon>
        <taxon>Saponaria</taxon>
    </lineage>
</organism>
<dbReference type="PROSITE" id="PS50089">
    <property type="entry name" value="ZF_RING_2"/>
    <property type="match status" value="1"/>
</dbReference>
<dbReference type="Proteomes" id="UP001443914">
    <property type="component" value="Unassembled WGS sequence"/>
</dbReference>
<feature type="compositionally biased region" description="Polar residues" evidence="2">
    <location>
        <begin position="107"/>
        <end position="116"/>
    </location>
</feature>
<dbReference type="InterPro" id="IPR033276">
    <property type="entry name" value="BB"/>
</dbReference>
<dbReference type="InterPro" id="IPR013083">
    <property type="entry name" value="Znf_RING/FYVE/PHD"/>
</dbReference>
<evidence type="ECO:0000256" key="1">
    <source>
        <dbReference type="PROSITE-ProRule" id="PRU00175"/>
    </source>
</evidence>
<evidence type="ECO:0000259" key="3">
    <source>
        <dbReference type="PROSITE" id="PS50089"/>
    </source>
</evidence>
<dbReference type="EMBL" id="JBDFQZ010000005">
    <property type="protein sequence ID" value="KAK9724569.1"/>
    <property type="molecule type" value="Genomic_DNA"/>
</dbReference>
<name>A0AAW1KWR1_SAPOF</name>
<dbReference type="Gene3D" id="3.30.40.10">
    <property type="entry name" value="Zinc/RING finger domain, C3HC4 (zinc finger)"/>
    <property type="match status" value="1"/>
</dbReference>
<sequence>MMGSQPWHNQNLPPELEENLADLFPGLSFEEALQHQESLYQSLMISCANQTARSSDNERRSSLEHSWGESSVSGSGDYDIALDEALARSLQELDFEDEVGHVAVSEPTRTLHSASRNTEHAAGSTSVSAADQDDVDPDQMTYEELQSLSESIGRENKGLSEREISSLTCFRYKTGLFSKKLEIGPCVICITAYKNKEWVTTLPCAHKYHSECINSWLKLNKNCPICQKEIVFS</sequence>
<feature type="region of interest" description="Disordered" evidence="2">
    <location>
        <begin position="54"/>
        <end position="74"/>
    </location>
</feature>
<dbReference type="Pfam" id="PF13639">
    <property type="entry name" value="zf-RING_2"/>
    <property type="match status" value="1"/>
</dbReference>
<evidence type="ECO:0000256" key="2">
    <source>
        <dbReference type="SAM" id="MobiDB-lite"/>
    </source>
</evidence>
<dbReference type="GO" id="GO:0048437">
    <property type="term" value="P:floral organ development"/>
    <property type="evidence" value="ECO:0007669"/>
    <property type="project" value="TreeGrafter"/>
</dbReference>
<dbReference type="SMART" id="SM00184">
    <property type="entry name" value="RING"/>
    <property type="match status" value="1"/>
</dbReference>
<protein>
    <recommendedName>
        <fullName evidence="3">RING-type domain-containing protein</fullName>
    </recommendedName>
</protein>
<evidence type="ECO:0000313" key="4">
    <source>
        <dbReference type="EMBL" id="KAK9724569.1"/>
    </source>
</evidence>